<reference evidence="1" key="1">
    <citation type="submission" date="2021-01" db="EMBL/GenBank/DDBJ databases">
        <authorList>
            <consortium name="Genoscope - CEA"/>
            <person name="William W."/>
        </authorList>
    </citation>
    <scope>NUCLEOTIDE SEQUENCE</scope>
</reference>
<comment type="caution">
    <text evidence="1">The sequence shown here is derived from an EMBL/GenBank/DDBJ whole genome shotgun (WGS) entry which is preliminary data.</text>
</comment>
<accession>A0A8S1YKK0</accession>
<dbReference type="Proteomes" id="UP000683925">
    <property type="component" value="Unassembled WGS sequence"/>
</dbReference>
<evidence type="ECO:0000313" key="1">
    <source>
        <dbReference type="EMBL" id="CAD8214379.1"/>
    </source>
</evidence>
<sequence>MNAILRNVIHQNDVFMSNSIFILYQLKKVFKPYSYGIQMLQQNNYQNWMVIVPQLKSSVFLHMISNQLQDLKKISKMGLIKLKTQYVNQGEKASIYILLLFQQSLFYLAELQIHNGTLIQNIQLNLKNILVNGKLKIFILNLKQIKQIDFYDLKTQTRTIILSNTLPIKTNPFLIIHVKNRLESMVGISASQILRFDIAKIY</sequence>
<dbReference type="EMBL" id="CAJJDP010000179">
    <property type="protein sequence ID" value="CAD8214379.1"/>
    <property type="molecule type" value="Genomic_DNA"/>
</dbReference>
<evidence type="ECO:0000313" key="2">
    <source>
        <dbReference type="Proteomes" id="UP000683925"/>
    </source>
</evidence>
<protein>
    <submittedName>
        <fullName evidence="1">Uncharacterized protein</fullName>
    </submittedName>
</protein>
<gene>
    <name evidence="1" type="ORF">POCTA_138.1.T1750027</name>
</gene>
<keyword evidence="2" id="KW-1185">Reference proteome</keyword>
<dbReference type="AlphaFoldDB" id="A0A8S1YKK0"/>
<name>A0A8S1YKK0_PAROT</name>
<organism evidence="1 2">
    <name type="scientific">Paramecium octaurelia</name>
    <dbReference type="NCBI Taxonomy" id="43137"/>
    <lineage>
        <taxon>Eukaryota</taxon>
        <taxon>Sar</taxon>
        <taxon>Alveolata</taxon>
        <taxon>Ciliophora</taxon>
        <taxon>Intramacronucleata</taxon>
        <taxon>Oligohymenophorea</taxon>
        <taxon>Peniculida</taxon>
        <taxon>Parameciidae</taxon>
        <taxon>Paramecium</taxon>
    </lineage>
</organism>
<proteinExistence type="predicted"/>
<dbReference type="OrthoDB" id="10668397at2759"/>